<evidence type="ECO:0000256" key="1">
    <source>
        <dbReference type="SAM" id="MobiDB-lite"/>
    </source>
</evidence>
<feature type="compositionally biased region" description="Acidic residues" evidence="1">
    <location>
        <begin position="354"/>
        <end position="379"/>
    </location>
</feature>
<name>A0A8R7R9L8_TRIUA</name>
<dbReference type="EnsemblPlants" id="TuG1812S0002337100.01.T01">
    <property type="protein sequence ID" value="TuG1812S0002337100.01.T01"/>
    <property type="gene ID" value="TuG1812S0002337100.01"/>
</dbReference>
<dbReference type="AlphaFoldDB" id="A0A8R7R9L8"/>
<evidence type="ECO:0008006" key="4">
    <source>
        <dbReference type="Google" id="ProtNLM"/>
    </source>
</evidence>
<evidence type="ECO:0000313" key="3">
    <source>
        <dbReference type="Proteomes" id="UP000015106"/>
    </source>
</evidence>
<reference evidence="3" key="1">
    <citation type="journal article" date="2013" name="Nature">
        <title>Draft genome of the wheat A-genome progenitor Triticum urartu.</title>
        <authorList>
            <person name="Ling H.Q."/>
            <person name="Zhao S."/>
            <person name="Liu D."/>
            <person name="Wang J."/>
            <person name="Sun H."/>
            <person name="Zhang C."/>
            <person name="Fan H."/>
            <person name="Li D."/>
            <person name="Dong L."/>
            <person name="Tao Y."/>
            <person name="Gao C."/>
            <person name="Wu H."/>
            <person name="Li Y."/>
            <person name="Cui Y."/>
            <person name="Guo X."/>
            <person name="Zheng S."/>
            <person name="Wang B."/>
            <person name="Yu K."/>
            <person name="Liang Q."/>
            <person name="Yang W."/>
            <person name="Lou X."/>
            <person name="Chen J."/>
            <person name="Feng M."/>
            <person name="Jian J."/>
            <person name="Zhang X."/>
            <person name="Luo G."/>
            <person name="Jiang Y."/>
            <person name="Liu J."/>
            <person name="Wang Z."/>
            <person name="Sha Y."/>
            <person name="Zhang B."/>
            <person name="Wu H."/>
            <person name="Tang D."/>
            <person name="Shen Q."/>
            <person name="Xue P."/>
            <person name="Zou S."/>
            <person name="Wang X."/>
            <person name="Liu X."/>
            <person name="Wang F."/>
            <person name="Yang Y."/>
            <person name="An X."/>
            <person name="Dong Z."/>
            <person name="Zhang K."/>
            <person name="Zhang X."/>
            <person name="Luo M.C."/>
            <person name="Dvorak J."/>
            <person name="Tong Y."/>
            <person name="Wang J."/>
            <person name="Yang H."/>
            <person name="Li Z."/>
            <person name="Wang D."/>
            <person name="Zhang A."/>
            <person name="Wang J."/>
        </authorList>
    </citation>
    <scope>NUCLEOTIDE SEQUENCE</scope>
    <source>
        <strain evidence="3">cv. G1812</strain>
    </source>
</reference>
<accession>A0A8R7R9L8</accession>
<dbReference type="Proteomes" id="UP000015106">
    <property type="component" value="Unassembled WGS sequence"/>
</dbReference>
<protein>
    <recommendedName>
        <fullName evidence="4">Helitron helicase-like domain-containing protein</fullName>
    </recommendedName>
</protein>
<dbReference type="PANTHER" id="PTHR45786">
    <property type="entry name" value="DNA BINDING PROTEIN-LIKE"/>
    <property type="match status" value="1"/>
</dbReference>
<evidence type="ECO:0000313" key="2">
    <source>
        <dbReference type="EnsemblPlants" id="TuG1812S0002337100.01.T01"/>
    </source>
</evidence>
<organism evidence="2 3">
    <name type="scientific">Triticum urartu</name>
    <name type="common">Red wild einkorn</name>
    <name type="synonym">Crithodium urartu</name>
    <dbReference type="NCBI Taxonomy" id="4572"/>
    <lineage>
        <taxon>Eukaryota</taxon>
        <taxon>Viridiplantae</taxon>
        <taxon>Streptophyta</taxon>
        <taxon>Embryophyta</taxon>
        <taxon>Tracheophyta</taxon>
        <taxon>Spermatophyta</taxon>
        <taxon>Magnoliopsida</taxon>
        <taxon>Liliopsida</taxon>
        <taxon>Poales</taxon>
        <taxon>Poaceae</taxon>
        <taxon>BOP clade</taxon>
        <taxon>Pooideae</taxon>
        <taxon>Triticodae</taxon>
        <taxon>Triticeae</taxon>
        <taxon>Triticinae</taxon>
        <taxon>Triticum</taxon>
    </lineage>
</organism>
<sequence>MGTSQEGETVYDDDDDEEEEESRRFSAQGYLYHEIIIHYCCESLFFATPDLILARDFPGNDFESYRVTTDGSYAFETHDPYDYVYHNIPTKHHVLKRVKDCIHCGAIRFQYEGPAFCCRKGKVKVFIPEVPQELQRLFSSQVDEDAKYFRQHIRYFNSHFSFTSLGVTLDKRVNTAARTGVYTFRAHGQLYHRLDHLVPGDHGPRHLQLYIYDTDEALEHRVKRSPDLDINLTQKILRILENNPYVETFKSLGSVPDLAEYKITLNTNIKLDQRRYNAPTASQVAAIWVEGTDPQHTFERSVIVHAKGDRPLYIRAYYGCYDPLAYPLFNPAGKTGWNRCLPYEGPTPAQAGNNDDDDNQDDEREAGNDDNEEQDDDEATESKKYVSVREYYCFKLQIREGIFNILLFGGRLLQQWLVDMYIKMETMRLDFYSKPQNQKLIRAELY</sequence>
<feature type="compositionally biased region" description="Acidic residues" evidence="1">
    <location>
        <begin position="9"/>
        <end position="20"/>
    </location>
</feature>
<dbReference type="PANTHER" id="PTHR45786:SF68">
    <property type="entry name" value="OS02G0701800 PROTEIN"/>
    <property type="match status" value="1"/>
</dbReference>
<feature type="region of interest" description="Disordered" evidence="1">
    <location>
        <begin position="1"/>
        <end position="23"/>
    </location>
</feature>
<keyword evidence="3" id="KW-1185">Reference proteome</keyword>
<dbReference type="Gramene" id="TuG1812S0002337100.01.T01">
    <property type="protein sequence ID" value="TuG1812S0002337100.01.T01"/>
    <property type="gene ID" value="TuG1812S0002337100.01"/>
</dbReference>
<reference evidence="2" key="2">
    <citation type="submission" date="2022-06" db="UniProtKB">
        <authorList>
            <consortium name="EnsemblPlants"/>
        </authorList>
    </citation>
    <scope>IDENTIFICATION</scope>
</reference>
<feature type="region of interest" description="Disordered" evidence="1">
    <location>
        <begin position="343"/>
        <end position="381"/>
    </location>
</feature>
<proteinExistence type="predicted"/>